<reference evidence="4" key="1">
    <citation type="submission" date="2016-06" db="UniProtKB">
        <authorList>
            <consortium name="WormBaseParasite"/>
        </authorList>
    </citation>
    <scope>IDENTIFICATION</scope>
</reference>
<feature type="region of interest" description="Disordered" evidence="1">
    <location>
        <begin position="1"/>
        <end position="38"/>
    </location>
</feature>
<evidence type="ECO:0000313" key="3">
    <source>
        <dbReference type="Proteomes" id="UP000275846"/>
    </source>
</evidence>
<evidence type="ECO:0000256" key="1">
    <source>
        <dbReference type="SAM" id="MobiDB-lite"/>
    </source>
</evidence>
<reference evidence="2 3" key="2">
    <citation type="submission" date="2018-11" db="EMBL/GenBank/DDBJ databases">
        <authorList>
            <consortium name="Pathogen Informatics"/>
        </authorList>
    </citation>
    <scope>NUCLEOTIDE SEQUENCE [LARGE SCALE GENOMIC DNA]</scope>
    <source>
        <strain evidence="2 3">NST_G2</strain>
    </source>
</reference>
<evidence type="ECO:0000313" key="2">
    <source>
        <dbReference type="EMBL" id="VDL88968.1"/>
    </source>
</evidence>
<protein>
    <submittedName>
        <fullName evidence="2 4">Uncharacterized protein</fullName>
    </submittedName>
</protein>
<name>A0A183SED5_SCHSO</name>
<feature type="compositionally biased region" description="Basic and acidic residues" evidence="1">
    <location>
        <begin position="25"/>
        <end position="38"/>
    </location>
</feature>
<proteinExistence type="predicted"/>
<dbReference type="EMBL" id="UYSU01032290">
    <property type="protein sequence ID" value="VDL88968.1"/>
    <property type="molecule type" value="Genomic_DNA"/>
</dbReference>
<sequence>MWPSQQDTGIGTTRNACGFVPTSGKVEENQRSNRPERRMTPVARELARCKVGIAALSETRFSEQGQLQEGINDHLMSLRLPLRGDKFINIISAYAPPMTSSDVVKETFYEYLHALLTTVPNPDKLYSHSRDSLSPSCLRDGRVVPPLDEGLPMPRGRSVALDGPSLPGPVGHPLRSEVGATVRPPGKMISSSPRGVV</sequence>
<accession>A0A183SED5</accession>
<evidence type="ECO:0000313" key="4">
    <source>
        <dbReference type="WBParaSite" id="SSLN_0000267001-mRNA-1"/>
    </source>
</evidence>
<feature type="compositionally biased region" description="Polar residues" evidence="1">
    <location>
        <begin position="1"/>
        <end position="15"/>
    </location>
</feature>
<feature type="region of interest" description="Disordered" evidence="1">
    <location>
        <begin position="125"/>
        <end position="197"/>
    </location>
</feature>
<dbReference type="Proteomes" id="UP000275846">
    <property type="component" value="Unassembled WGS sequence"/>
</dbReference>
<organism evidence="4">
    <name type="scientific">Schistocephalus solidus</name>
    <name type="common">Tapeworm</name>
    <dbReference type="NCBI Taxonomy" id="70667"/>
    <lineage>
        <taxon>Eukaryota</taxon>
        <taxon>Metazoa</taxon>
        <taxon>Spiralia</taxon>
        <taxon>Lophotrochozoa</taxon>
        <taxon>Platyhelminthes</taxon>
        <taxon>Cestoda</taxon>
        <taxon>Eucestoda</taxon>
        <taxon>Diphyllobothriidea</taxon>
        <taxon>Diphyllobothriidae</taxon>
        <taxon>Schistocephalus</taxon>
    </lineage>
</organism>
<dbReference type="AlphaFoldDB" id="A0A183SED5"/>
<keyword evidence="3" id="KW-1185">Reference proteome</keyword>
<dbReference type="WBParaSite" id="SSLN_0000267001-mRNA-1">
    <property type="protein sequence ID" value="SSLN_0000267001-mRNA-1"/>
    <property type="gene ID" value="SSLN_0000267001"/>
</dbReference>
<gene>
    <name evidence="2" type="ORF">SSLN_LOCUS2583</name>
</gene>